<reference evidence="1 2" key="1">
    <citation type="journal article" date="2016" name="Sci. Rep.">
        <title>Metabolic traits of an uncultured archaeal lineage -MSBL1- from brine pools of the Red Sea.</title>
        <authorList>
            <person name="Mwirichia R."/>
            <person name="Alam I."/>
            <person name="Rashid M."/>
            <person name="Vinu M."/>
            <person name="Ba-Alawi W."/>
            <person name="Anthony Kamau A."/>
            <person name="Kamanda Ngugi D."/>
            <person name="Goker M."/>
            <person name="Klenk H.P."/>
            <person name="Bajic V."/>
            <person name="Stingl U."/>
        </authorList>
    </citation>
    <scope>NUCLEOTIDE SEQUENCE [LARGE SCALE GENOMIC DNA]</scope>
    <source>
        <strain evidence="1">SCGC-AAA259D14</strain>
    </source>
</reference>
<name>A0A133U3P4_9EURY</name>
<sequence>MQTDMNKAEKSDKTKILNFLREKSGEPFCDDCLSLETGVSPPDRVYRICRREWGRGKIVRAWGGKCAKCGEQKILNYVPYGERSPTDVNLPVFSGDNF</sequence>
<proteinExistence type="predicted"/>
<dbReference type="AlphaFoldDB" id="A0A133U3P4"/>
<evidence type="ECO:0000313" key="2">
    <source>
        <dbReference type="Proteomes" id="UP000070589"/>
    </source>
</evidence>
<dbReference type="Proteomes" id="UP000070589">
    <property type="component" value="Unassembled WGS sequence"/>
</dbReference>
<comment type="caution">
    <text evidence="1">The sequence shown here is derived from an EMBL/GenBank/DDBJ whole genome shotgun (WGS) entry which is preliminary data.</text>
</comment>
<keyword evidence="2" id="KW-1185">Reference proteome</keyword>
<accession>A0A133U3P4</accession>
<dbReference type="EMBL" id="LHXL01000079">
    <property type="protein sequence ID" value="KXA88805.1"/>
    <property type="molecule type" value="Genomic_DNA"/>
</dbReference>
<organism evidence="1 2">
    <name type="scientific">candidate division MSBL1 archaeon SCGC-AAA259D14</name>
    <dbReference type="NCBI Taxonomy" id="1698261"/>
    <lineage>
        <taxon>Archaea</taxon>
        <taxon>Methanobacteriati</taxon>
        <taxon>Methanobacteriota</taxon>
        <taxon>candidate division MSBL1</taxon>
    </lineage>
</organism>
<protein>
    <submittedName>
        <fullName evidence="1">Uncharacterized protein</fullName>
    </submittedName>
</protein>
<gene>
    <name evidence="1" type="ORF">AKJ62_04420</name>
</gene>
<evidence type="ECO:0000313" key="1">
    <source>
        <dbReference type="EMBL" id="KXA88805.1"/>
    </source>
</evidence>